<dbReference type="Proteomes" id="UP001148629">
    <property type="component" value="Unassembled WGS sequence"/>
</dbReference>
<evidence type="ECO:0000313" key="2">
    <source>
        <dbReference type="Proteomes" id="UP001148629"/>
    </source>
</evidence>
<evidence type="ECO:0000313" key="1">
    <source>
        <dbReference type="EMBL" id="KAJ3532079.1"/>
    </source>
</evidence>
<reference evidence="1" key="1">
    <citation type="submission" date="2022-08" db="EMBL/GenBank/DDBJ databases">
        <title>Genome Sequence of Fusarium decemcellulare.</title>
        <authorList>
            <person name="Buettner E."/>
        </authorList>
    </citation>
    <scope>NUCLEOTIDE SEQUENCE</scope>
    <source>
        <strain evidence="1">Babe19</strain>
    </source>
</reference>
<comment type="caution">
    <text evidence="1">The sequence shown here is derived from an EMBL/GenBank/DDBJ whole genome shotgun (WGS) entry which is preliminary data.</text>
</comment>
<gene>
    <name evidence="1" type="ORF">NM208_g8599</name>
</gene>
<accession>A0ACC1S4P0</accession>
<sequence length="140" mass="16537">MPYEWRPDIPKKLCFKNWAEIEEIAEENLRRQREWWRAGRPGDPTGRYHPFRPLRRQAEQRSPQRRRAAVNRKNAYESESEGEAQATAKTEMLVDRAFIKQEDSDSMDVDEAEHVEDSEEGEEDEDSEDSEDDDSTHGLR</sequence>
<dbReference type="EMBL" id="JANRMS010000996">
    <property type="protein sequence ID" value="KAJ3532079.1"/>
    <property type="molecule type" value="Genomic_DNA"/>
</dbReference>
<name>A0ACC1S4P0_9HYPO</name>
<organism evidence="1 2">
    <name type="scientific">Fusarium decemcellulare</name>
    <dbReference type="NCBI Taxonomy" id="57161"/>
    <lineage>
        <taxon>Eukaryota</taxon>
        <taxon>Fungi</taxon>
        <taxon>Dikarya</taxon>
        <taxon>Ascomycota</taxon>
        <taxon>Pezizomycotina</taxon>
        <taxon>Sordariomycetes</taxon>
        <taxon>Hypocreomycetidae</taxon>
        <taxon>Hypocreales</taxon>
        <taxon>Nectriaceae</taxon>
        <taxon>Fusarium</taxon>
        <taxon>Fusarium decemcellulare species complex</taxon>
    </lineage>
</organism>
<protein>
    <submittedName>
        <fullName evidence="1">Uncharacterized protein</fullName>
    </submittedName>
</protein>
<proteinExistence type="predicted"/>
<keyword evidence="2" id="KW-1185">Reference proteome</keyword>